<sequence length="120" mass="13481">PPPHPTWLSAVFSQTMGDRTWRIRPPEPPPHPTWSFFGKCKKKKVKEEKKSLIIGPMLRKRSRDEPPFVVPQIFVDYGSRRTSYASASDHMMLGALALDLRRSSGSSAGSRRTSLASDSD</sequence>
<gene>
    <name evidence="1" type="ORF">CUNI_LOCUS18575</name>
</gene>
<dbReference type="Proteomes" id="UP000678393">
    <property type="component" value="Unassembled WGS sequence"/>
</dbReference>
<dbReference type="EMBL" id="CAJHNH020005835">
    <property type="protein sequence ID" value="CAG5133017.1"/>
    <property type="molecule type" value="Genomic_DNA"/>
</dbReference>
<accession>A0A8S3ZU00</accession>
<dbReference type="OrthoDB" id="6150969at2759"/>
<feature type="non-terminal residue" evidence="1">
    <location>
        <position position="1"/>
    </location>
</feature>
<organism evidence="1 2">
    <name type="scientific">Candidula unifasciata</name>
    <dbReference type="NCBI Taxonomy" id="100452"/>
    <lineage>
        <taxon>Eukaryota</taxon>
        <taxon>Metazoa</taxon>
        <taxon>Spiralia</taxon>
        <taxon>Lophotrochozoa</taxon>
        <taxon>Mollusca</taxon>
        <taxon>Gastropoda</taxon>
        <taxon>Heterobranchia</taxon>
        <taxon>Euthyneura</taxon>
        <taxon>Panpulmonata</taxon>
        <taxon>Eupulmonata</taxon>
        <taxon>Stylommatophora</taxon>
        <taxon>Helicina</taxon>
        <taxon>Helicoidea</taxon>
        <taxon>Geomitridae</taxon>
        <taxon>Candidula</taxon>
    </lineage>
</organism>
<feature type="non-terminal residue" evidence="1">
    <location>
        <position position="120"/>
    </location>
</feature>
<evidence type="ECO:0000313" key="2">
    <source>
        <dbReference type="Proteomes" id="UP000678393"/>
    </source>
</evidence>
<evidence type="ECO:0000313" key="1">
    <source>
        <dbReference type="EMBL" id="CAG5133017.1"/>
    </source>
</evidence>
<dbReference type="AlphaFoldDB" id="A0A8S3ZU00"/>
<keyword evidence="2" id="KW-1185">Reference proteome</keyword>
<proteinExistence type="predicted"/>
<reference evidence="1" key="1">
    <citation type="submission" date="2021-04" db="EMBL/GenBank/DDBJ databases">
        <authorList>
            <consortium name="Molecular Ecology Group"/>
        </authorList>
    </citation>
    <scope>NUCLEOTIDE SEQUENCE</scope>
</reference>
<comment type="caution">
    <text evidence="1">The sequence shown here is derived from an EMBL/GenBank/DDBJ whole genome shotgun (WGS) entry which is preliminary data.</text>
</comment>
<protein>
    <submittedName>
        <fullName evidence="1">Uncharacterized protein</fullName>
    </submittedName>
</protein>
<name>A0A8S3ZU00_9EUPU</name>